<comment type="caution">
    <text evidence="1">The sequence shown here is derived from an EMBL/GenBank/DDBJ whole genome shotgun (WGS) entry which is preliminary data.</text>
</comment>
<organism evidence="1 2">
    <name type="scientific">Mycolicibacterium obuense</name>
    <dbReference type="NCBI Taxonomy" id="1807"/>
    <lineage>
        <taxon>Bacteria</taxon>
        <taxon>Bacillati</taxon>
        <taxon>Actinomycetota</taxon>
        <taxon>Actinomycetes</taxon>
        <taxon>Mycobacteriales</taxon>
        <taxon>Mycobacteriaceae</taxon>
        <taxon>Mycolicibacterium</taxon>
    </lineage>
</organism>
<protein>
    <submittedName>
        <fullName evidence="1">Uncharacterized protein</fullName>
    </submittedName>
</protein>
<accession>A0A0J6YPE7</accession>
<evidence type="ECO:0000313" key="2">
    <source>
        <dbReference type="Proteomes" id="UP000036313"/>
    </source>
</evidence>
<sequence length="77" mass="8212">MAQWASVDTMAEIRDSLNSEAQRPIRTMLENVFDGAQLEAAISMLAGVVACPSLMFGTVPGDDVIEAAVDMVLANKK</sequence>
<name>A0A0J6YPE7_9MYCO</name>
<dbReference type="AlphaFoldDB" id="A0A0J6YPE7"/>
<evidence type="ECO:0000313" key="1">
    <source>
        <dbReference type="EMBL" id="KMO74506.1"/>
    </source>
</evidence>
<dbReference type="EMBL" id="JYNU01000022">
    <property type="protein sequence ID" value="KMO74506.1"/>
    <property type="molecule type" value="Genomic_DNA"/>
</dbReference>
<reference evidence="1 2" key="1">
    <citation type="journal article" date="2015" name="Genome Biol. Evol.">
        <title>Characterization of Three Mycobacterium spp. with Potential Use in Bioremediation by Genome Sequencing and Comparative Genomics.</title>
        <authorList>
            <person name="Das S."/>
            <person name="Pettersson B.M."/>
            <person name="Behra P.R."/>
            <person name="Ramesh M."/>
            <person name="Dasgupta S."/>
            <person name="Bhattacharya A."/>
            <person name="Kirsebom L.A."/>
        </authorList>
    </citation>
    <scope>NUCLEOTIDE SEQUENCE [LARGE SCALE GENOMIC DNA]</scope>
    <source>
        <strain evidence="1 2">DSM 44075</strain>
    </source>
</reference>
<dbReference type="Proteomes" id="UP000036313">
    <property type="component" value="Unassembled WGS sequence"/>
</dbReference>
<proteinExistence type="predicted"/>
<gene>
    <name evidence="1" type="ORF">MOBUDSM44075_03609</name>
</gene>